<accession>A0AAE0CGF7</accession>
<dbReference type="SUPFAM" id="SSF52467">
    <property type="entry name" value="DHS-like NAD/FAD-binding domain"/>
    <property type="match status" value="1"/>
</dbReference>
<evidence type="ECO:0000313" key="3">
    <source>
        <dbReference type="Proteomes" id="UP001190700"/>
    </source>
</evidence>
<organism evidence="2 3">
    <name type="scientific">Cymbomonas tetramitiformis</name>
    <dbReference type="NCBI Taxonomy" id="36881"/>
    <lineage>
        <taxon>Eukaryota</taxon>
        <taxon>Viridiplantae</taxon>
        <taxon>Chlorophyta</taxon>
        <taxon>Pyramimonadophyceae</taxon>
        <taxon>Pyramimonadales</taxon>
        <taxon>Pyramimonadaceae</taxon>
        <taxon>Cymbomonas</taxon>
    </lineage>
</organism>
<sequence>MTSAEVKDLVLEAEFVSNELSKSERPELGAARVVISGGRGLKSGENFAMLEELADKLGGAVGASRAAVDAGMVPNDLQVGQTGKVVAPELYVAVGISGAIQHLAGMKVMMPRFPLSFPPGACEPQAPSWEVNQSHLEY</sequence>
<dbReference type="InterPro" id="IPR029035">
    <property type="entry name" value="DHS-like_NAD/FAD-binding_dom"/>
</dbReference>
<dbReference type="Gene3D" id="3.40.50.1220">
    <property type="entry name" value="TPP-binding domain"/>
    <property type="match status" value="1"/>
</dbReference>
<dbReference type="Proteomes" id="UP001190700">
    <property type="component" value="Unassembled WGS sequence"/>
</dbReference>
<evidence type="ECO:0000259" key="1">
    <source>
        <dbReference type="Pfam" id="PF00766"/>
    </source>
</evidence>
<dbReference type="GO" id="GO:0009055">
    <property type="term" value="F:electron transfer activity"/>
    <property type="evidence" value="ECO:0007669"/>
    <property type="project" value="InterPro"/>
</dbReference>
<dbReference type="GO" id="GO:0005739">
    <property type="term" value="C:mitochondrion"/>
    <property type="evidence" value="ECO:0007669"/>
    <property type="project" value="TreeGrafter"/>
</dbReference>
<name>A0AAE0CGF7_9CHLO</name>
<dbReference type="Pfam" id="PF00766">
    <property type="entry name" value="ETF_alpha"/>
    <property type="match status" value="1"/>
</dbReference>
<evidence type="ECO:0000313" key="2">
    <source>
        <dbReference type="EMBL" id="KAK3254561.1"/>
    </source>
</evidence>
<dbReference type="InterPro" id="IPR014731">
    <property type="entry name" value="ETF_asu_C"/>
</dbReference>
<dbReference type="PANTHER" id="PTHR43153:SF1">
    <property type="entry name" value="ELECTRON TRANSFER FLAVOPROTEIN SUBUNIT ALPHA, MITOCHONDRIAL"/>
    <property type="match status" value="1"/>
</dbReference>
<dbReference type="GO" id="GO:0050660">
    <property type="term" value="F:flavin adenine dinucleotide binding"/>
    <property type="evidence" value="ECO:0007669"/>
    <property type="project" value="InterPro"/>
</dbReference>
<dbReference type="PANTHER" id="PTHR43153">
    <property type="entry name" value="ELECTRON TRANSFER FLAVOPROTEIN ALPHA"/>
    <property type="match status" value="1"/>
</dbReference>
<reference evidence="2 3" key="1">
    <citation type="journal article" date="2015" name="Genome Biol. Evol.">
        <title>Comparative Genomics of a Bacterivorous Green Alga Reveals Evolutionary Causalities and Consequences of Phago-Mixotrophic Mode of Nutrition.</title>
        <authorList>
            <person name="Burns J.A."/>
            <person name="Paasch A."/>
            <person name="Narechania A."/>
            <person name="Kim E."/>
        </authorList>
    </citation>
    <scope>NUCLEOTIDE SEQUENCE [LARGE SCALE GENOMIC DNA]</scope>
    <source>
        <strain evidence="2 3">PLY_AMNH</strain>
    </source>
</reference>
<feature type="domain" description="Electron transfer flavoprotein alpha subunit C-terminal" evidence="1">
    <location>
        <begin position="28"/>
        <end position="107"/>
    </location>
</feature>
<dbReference type="InterPro" id="IPR001308">
    <property type="entry name" value="ETF_a/FixB"/>
</dbReference>
<comment type="caution">
    <text evidence="2">The sequence shown here is derived from an EMBL/GenBank/DDBJ whole genome shotgun (WGS) entry which is preliminary data.</text>
</comment>
<gene>
    <name evidence="2" type="ORF">CYMTET_36226</name>
</gene>
<protein>
    <recommendedName>
        <fullName evidence="1">Electron transfer flavoprotein alpha subunit C-terminal domain-containing protein</fullName>
    </recommendedName>
</protein>
<dbReference type="AlphaFoldDB" id="A0AAE0CGF7"/>
<dbReference type="GO" id="GO:0033539">
    <property type="term" value="P:fatty acid beta-oxidation using acyl-CoA dehydrogenase"/>
    <property type="evidence" value="ECO:0007669"/>
    <property type="project" value="TreeGrafter"/>
</dbReference>
<keyword evidence="3" id="KW-1185">Reference proteome</keyword>
<dbReference type="EMBL" id="LGRX02023419">
    <property type="protein sequence ID" value="KAK3254561.1"/>
    <property type="molecule type" value="Genomic_DNA"/>
</dbReference>
<dbReference type="FunFam" id="3.40.50.1220:FF:000045">
    <property type="entry name" value="Electron transfer flavoprotein subunit alpha, mitochondrial"/>
    <property type="match status" value="1"/>
</dbReference>
<proteinExistence type="predicted"/>